<evidence type="ECO:0000313" key="1">
    <source>
        <dbReference type="EMBL" id="KAK4190826.1"/>
    </source>
</evidence>
<dbReference type="AlphaFoldDB" id="A0AAN6WZG5"/>
<protein>
    <submittedName>
        <fullName evidence="1">PEX20 peroxisomal biogenesis factor 20</fullName>
    </submittedName>
</protein>
<reference evidence="1" key="1">
    <citation type="journal article" date="2023" name="Mol. Phylogenet. Evol.">
        <title>Genome-scale phylogeny and comparative genomics of the fungal order Sordariales.</title>
        <authorList>
            <person name="Hensen N."/>
            <person name="Bonometti L."/>
            <person name="Westerberg I."/>
            <person name="Brannstrom I.O."/>
            <person name="Guillou S."/>
            <person name="Cros-Aarteil S."/>
            <person name="Calhoun S."/>
            <person name="Haridas S."/>
            <person name="Kuo A."/>
            <person name="Mondo S."/>
            <person name="Pangilinan J."/>
            <person name="Riley R."/>
            <person name="LaButti K."/>
            <person name="Andreopoulos B."/>
            <person name="Lipzen A."/>
            <person name="Chen C."/>
            <person name="Yan M."/>
            <person name="Daum C."/>
            <person name="Ng V."/>
            <person name="Clum A."/>
            <person name="Steindorff A."/>
            <person name="Ohm R.A."/>
            <person name="Martin F."/>
            <person name="Silar P."/>
            <person name="Natvig D.O."/>
            <person name="Lalanne C."/>
            <person name="Gautier V."/>
            <person name="Ament-Velasquez S.L."/>
            <person name="Kruys A."/>
            <person name="Hutchinson M.I."/>
            <person name="Powell A.J."/>
            <person name="Barry K."/>
            <person name="Miller A.N."/>
            <person name="Grigoriev I.V."/>
            <person name="Debuchy R."/>
            <person name="Gladieux P."/>
            <person name="Hiltunen Thoren M."/>
            <person name="Johannesson H."/>
        </authorList>
    </citation>
    <scope>NUCLEOTIDE SEQUENCE</scope>
    <source>
        <strain evidence="1">PSN309</strain>
    </source>
</reference>
<proteinExistence type="predicted"/>
<dbReference type="Proteomes" id="UP001302126">
    <property type="component" value="Unassembled WGS sequence"/>
</dbReference>
<keyword evidence="2" id="KW-1185">Reference proteome</keyword>
<sequence length="353" mass="37664">MADSMCGPSNAGKSLLNHATQDRSLHQDRIVQAPQAGPSGSFRNVNPAQANGSEMAFDNFQHQQGVPMGQFDMSQHNMLPGPALAPVIQHHAPQHQAAHHAAIRLDSPATGGMGHSWVNQFAGLQVGNALATPPASPSMGLASVAAPAMTGMGMGMGHFASAPFGFTSQFAPSPFAQAQMPFAAPATAQTEAPAAIEAHVETAEVRDAFEDLFGQYDAEAQAEKQATQEAYEADFEQEQANWMAEHGPQVQPPSTEEMAEIEEQMELNAAKQDTDHELARAAGDILQAVSLNSSEKFKHSNFLELMRRIATHEVVINNDNFVDIKSGDVVNTNELMPEMVPEDDVAGFTAANA</sequence>
<gene>
    <name evidence="1" type="ORF">QBC35DRAFT_55903</name>
</gene>
<dbReference type="EMBL" id="MU864363">
    <property type="protein sequence ID" value="KAK4190826.1"/>
    <property type="molecule type" value="Genomic_DNA"/>
</dbReference>
<comment type="caution">
    <text evidence="1">The sequence shown here is derived from an EMBL/GenBank/DDBJ whole genome shotgun (WGS) entry which is preliminary data.</text>
</comment>
<reference evidence="1" key="2">
    <citation type="submission" date="2023-05" db="EMBL/GenBank/DDBJ databases">
        <authorList>
            <consortium name="Lawrence Berkeley National Laboratory"/>
            <person name="Steindorff A."/>
            <person name="Hensen N."/>
            <person name="Bonometti L."/>
            <person name="Westerberg I."/>
            <person name="Brannstrom I.O."/>
            <person name="Guillou S."/>
            <person name="Cros-Aarteil S."/>
            <person name="Calhoun S."/>
            <person name="Haridas S."/>
            <person name="Kuo A."/>
            <person name="Mondo S."/>
            <person name="Pangilinan J."/>
            <person name="Riley R."/>
            <person name="Labutti K."/>
            <person name="Andreopoulos B."/>
            <person name="Lipzen A."/>
            <person name="Chen C."/>
            <person name="Yanf M."/>
            <person name="Daum C."/>
            <person name="Ng V."/>
            <person name="Clum A."/>
            <person name="Ohm R."/>
            <person name="Martin F."/>
            <person name="Silar P."/>
            <person name="Natvig D."/>
            <person name="Lalanne C."/>
            <person name="Gautier V."/>
            <person name="Ament-Velasquez S.L."/>
            <person name="Kruys A."/>
            <person name="Hutchinson M.I."/>
            <person name="Powell A.J."/>
            <person name="Barry K."/>
            <person name="Miller A.N."/>
            <person name="Grigoriev I.V."/>
            <person name="Debuchy R."/>
            <person name="Gladieux P."/>
            <person name="Thoren M.H."/>
            <person name="Johannesson H."/>
        </authorList>
    </citation>
    <scope>NUCLEOTIDE SEQUENCE</scope>
    <source>
        <strain evidence="1">PSN309</strain>
    </source>
</reference>
<dbReference type="Gene3D" id="6.10.280.230">
    <property type="match status" value="1"/>
</dbReference>
<name>A0AAN6WZG5_9PEZI</name>
<evidence type="ECO:0000313" key="2">
    <source>
        <dbReference type="Proteomes" id="UP001302126"/>
    </source>
</evidence>
<organism evidence="1 2">
    <name type="scientific">Podospora australis</name>
    <dbReference type="NCBI Taxonomy" id="1536484"/>
    <lineage>
        <taxon>Eukaryota</taxon>
        <taxon>Fungi</taxon>
        <taxon>Dikarya</taxon>
        <taxon>Ascomycota</taxon>
        <taxon>Pezizomycotina</taxon>
        <taxon>Sordariomycetes</taxon>
        <taxon>Sordariomycetidae</taxon>
        <taxon>Sordariales</taxon>
        <taxon>Podosporaceae</taxon>
        <taxon>Podospora</taxon>
    </lineage>
</organism>
<accession>A0AAN6WZG5</accession>